<dbReference type="AlphaFoldDB" id="A0AA41T5Q2"/>
<gene>
    <name evidence="6" type="ORF">SUZIE_184435</name>
</gene>
<dbReference type="EMBL" id="JAATJV010401992">
    <property type="protein sequence ID" value="MBZ3885736.1"/>
    <property type="molecule type" value="Genomic_DNA"/>
</dbReference>
<organism evidence="6 7">
    <name type="scientific">Sciurus carolinensis</name>
    <name type="common">Eastern gray squirrel</name>
    <dbReference type="NCBI Taxonomy" id="30640"/>
    <lineage>
        <taxon>Eukaryota</taxon>
        <taxon>Metazoa</taxon>
        <taxon>Chordata</taxon>
        <taxon>Craniata</taxon>
        <taxon>Vertebrata</taxon>
        <taxon>Euteleostomi</taxon>
        <taxon>Mammalia</taxon>
        <taxon>Eutheria</taxon>
        <taxon>Euarchontoglires</taxon>
        <taxon>Glires</taxon>
        <taxon>Rodentia</taxon>
        <taxon>Sciuromorpha</taxon>
        <taxon>Sciuridae</taxon>
        <taxon>Sciurinae</taxon>
        <taxon>Sciurini</taxon>
        <taxon>Sciurus</taxon>
    </lineage>
</organism>
<dbReference type="PANTHER" id="PTHR13703">
    <property type="entry name" value="SMAD"/>
    <property type="match status" value="1"/>
</dbReference>
<dbReference type="GO" id="GO:0009653">
    <property type="term" value="P:anatomical structure morphogenesis"/>
    <property type="evidence" value="ECO:0007669"/>
    <property type="project" value="TreeGrafter"/>
</dbReference>
<dbReference type="PROSITE" id="PS51075">
    <property type="entry name" value="MH1"/>
    <property type="match status" value="1"/>
</dbReference>
<feature type="domain" description="MH1" evidence="5">
    <location>
        <begin position="12"/>
        <end position="136"/>
    </location>
</feature>
<comment type="caution">
    <text evidence="6">The sequence shown here is derived from an EMBL/GenBank/DDBJ whole genome shotgun (WGS) entry which is preliminary data.</text>
</comment>
<evidence type="ECO:0000313" key="7">
    <source>
        <dbReference type="Proteomes" id="UP001166674"/>
    </source>
</evidence>
<dbReference type="GO" id="GO:0000978">
    <property type="term" value="F:RNA polymerase II cis-regulatory region sequence-specific DNA binding"/>
    <property type="evidence" value="ECO:0007669"/>
    <property type="project" value="TreeGrafter"/>
</dbReference>
<keyword evidence="3" id="KW-0804">Transcription</keyword>
<dbReference type="Gene3D" id="3.90.520.10">
    <property type="entry name" value="SMAD MH1 domain"/>
    <property type="match status" value="1"/>
</dbReference>
<proteinExistence type="predicted"/>
<evidence type="ECO:0000313" key="6">
    <source>
        <dbReference type="EMBL" id="MBZ3885736.1"/>
    </source>
</evidence>
<sequence>MSMTSLFSFTSPAMKRLLGWKQCDGEKKWSETAVAALVQKLKKKTGAMEEQEKSVSCPRQPSHCVTILRPLDGRLQVSNRKTLPHVLYCCMWCWPDLQSHHELKPLKCYNFPFGFKQKAVCINPYHYKLIESPGECLSVLIALCAKQQIHGL</sequence>
<dbReference type="Proteomes" id="UP001166674">
    <property type="component" value="Unassembled WGS sequence"/>
</dbReference>
<dbReference type="GO" id="GO:0071144">
    <property type="term" value="C:heteromeric SMAD protein complex"/>
    <property type="evidence" value="ECO:0007669"/>
    <property type="project" value="TreeGrafter"/>
</dbReference>
<dbReference type="SUPFAM" id="SSF56366">
    <property type="entry name" value="SMAD MH1 domain"/>
    <property type="match status" value="1"/>
</dbReference>
<evidence type="ECO:0000256" key="3">
    <source>
        <dbReference type="ARBA" id="ARBA00023163"/>
    </source>
</evidence>
<evidence type="ECO:0000259" key="5">
    <source>
        <dbReference type="PROSITE" id="PS51075"/>
    </source>
</evidence>
<dbReference type="GO" id="GO:0030154">
    <property type="term" value="P:cell differentiation"/>
    <property type="evidence" value="ECO:0007669"/>
    <property type="project" value="TreeGrafter"/>
</dbReference>
<dbReference type="PANTHER" id="PTHR13703:SF23">
    <property type="entry name" value="MOTHERS AGAINST DECAPENTAPLEGIC HOMOLOG 1"/>
    <property type="match status" value="1"/>
</dbReference>
<comment type="subcellular location">
    <subcellularLocation>
        <location evidence="1">Nucleus</location>
    </subcellularLocation>
</comment>
<dbReference type="GO" id="GO:0070411">
    <property type="term" value="F:I-SMAD binding"/>
    <property type="evidence" value="ECO:0007669"/>
    <property type="project" value="TreeGrafter"/>
</dbReference>
<evidence type="ECO:0000256" key="1">
    <source>
        <dbReference type="ARBA" id="ARBA00004123"/>
    </source>
</evidence>
<dbReference type="InterPro" id="IPR003619">
    <property type="entry name" value="MAD_homology1_Dwarfin-type"/>
</dbReference>
<dbReference type="GO" id="GO:0000981">
    <property type="term" value="F:DNA-binding transcription factor activity, RNA polymerase II-specific"/>
    <property type="evidence" value="ECO:0007669"/>
    <property type="project" value="TreeGrafter"/>
</dbReference>
<keyword evidence="7" id="KW-1185">Reference proteome</keyword>
<accession>A0AA41T5Q2</accession>
<keyword evidence="4" id="KW-0539">Nucleus</keyword>
<dbReference type="Pfam" id="PF03165">
    <property type="entry name" value="MH1"/>
    <property type="match status" value="1"/>
</dbReference>
<dbReference type="InterPro" id="IPR013790">
    <property type="entry name" value="Dwarfin"/>
</dbReference>
<reference evidence="6" key="1">
    <citation type="submission" date="2020-03" db="EMBL/GenBank/DDBJ databases">
        <title>Studies in the Genomics of Life Span.</title>
        <authorList>
            <person name="Glass D."/>
        </authorList>
    </citation>
    <scope>NUCLEOTIDE SEQUENCE</scope>
    <source>
        <strain evidence="6">SUZIE</strain>
        <tissue evidence="6">Muscle</tissue>
    </source>
</reference>
<evidence type="ECO:0000256" key="4">
    <source>
        <dbReference type="ARBA" id="ARBA00023242"/>
    </source>
</evidence>
<protein>
    <submittedName>
        <fullName evidence="6">Mothers against decapentaplegic-like protein 1</fullName>
    </submittedName>
</protein>
<dbReference type="GO" id="GO:0030509">
    <property type="term" value="P:BMP signaling pathway"/>
    <property type="evidence" value="ECO:0007669"/>
    <property type="project" value="TreeGrafter"/>
</dbReference>
<dbReference type="SMART" id="SM00523">
    <property type="entry name" value="DWA"/>
    <property type="match status" value="1"/>
</dbReference>
<keyword evidence="2" id="KW-0805">Transcription regulation</keyword>
<evidence type="ECO:0000256" key="2">
    <source>
        <dbReference type="ARBA" id="ARBA00023015"/>
    </source>
</evidence>
<dbReference type="GO" id="GO:0007179">
    <property type="term" value="P:transforming growth factor beta receptor signaling pathway"/>
    <property type="evidence" value="ECO:0007669"/>
    <property type="project" value="TreeGrafter"/>
</dbReference>
<name>A0AA41T5Q2_SCICA</name>
<dbReference type="InterPro" id="IPR013019">
    <property type="entry name" value="MAD_homology_MH1"/>
</dbReference>
<dbReference type="InterPro" id="IPR036578">
    <property type="entry name" value="SMAD_MH1_sf"/>
</dbReference>
<dbReference type="GO" id="GO:0060395">
    <property type="term" value="P:SMAD protein signal transduction"/>
    <property type="evidence" value="ECO:0007669"/>
    <property type="project" value="TreeGrafter"/>
</dbReference>